<dbReference type="EMBL" id="BDQV01000125">
    <property type="protein sequence ID" value="GAY55824.1"/>
    <property type="molecule type" value="Genomic_DNA"/>
</dbReference>
<dbReference type="AlphaFoldDB" id="A0A2H5PTZ5"/>
<organism evidence="1 2">
    <name type="scientific">Citrus unshiu</name>
    <name type="common">Satsuma mandarin</name>
    <name type="synonym">Citrus nobilis var. unshiu</name>
    <dbReference type="NCBI Taxonomy" id="55188"/>
    <lineage>
        <taxon>Eukaryota</taxon>
        <taxon>Viridiplantae</taxon>
        <taxon>Streptophyta</taxon>
        <taxon>Embryophyta</taxon>
        <taxon>Tracheophyta</taxon>
        <taxon>Spermatophyta</taxon>
        <taxon>Magnoliopsida</taxon>
        <taxon>eudicotyledons</taxon>
        <taxon>Gunneridae</taxon>
        <taxon>Pentapetalae</taxon>
        <taxon>rosids</taxon>
        <taxon>malvids</taxon>
        <taxon>Sapindales</taxon>
        <taxon>Rutaceae</taxon>
        <taxon>Aurantioideae</taxon>
        <taxon>Citrus</taxon>
    </lineage>
</organism>
<comment type="caution">
    <text evidence="1">The sequence shown here is derived from an EMBL/GenBank/DDBJ whole genome shotgun (WGS) entry which is preliminary data.</text>
</comment>
<gene>
    <name evidence="1" type="ORF">CUMW_167050</name>
</gene>
<feature type="non-terminal residue" evidence="1">
    <location>
        <position position="115"/>
    </location>
</feature>
<evidence type="ECO:0000313" key="2">
    <source>
        <dbReference type="Proteomes" id="UP000236630"/>
    </source>
</evidence>
<dbReference type="Proteomes" id="UP000236630">
    <property type="component" value="Unassembled WGS sequence"/>
</dbReference>
<protein>
    <submittedName>
        <fullName evidence="1">Uncharacterized protein</fullName>
    </submittedName>
</protein>
<reference evidence="1 2" key="1">
    <citation type="journal article" date="2017" name="Front. Genet.">
        <title>Draft sequencing of the heterozygous diploid genome of Satsuma (Citrus unshiu Marc.) using a hybrid assembly approach.</title>
        <authorList>
            <person name="Shimizu T."/>
            <person name="Tanizawa Y."/>
            <person name="Mochizuki T."/>
            <person name="Nagasaki H."/>
            <person name="Yoshioka T."/>
            <person name="Toyoda A."/>
            <person name="Fujiyama A."/>
            <person name="Kaminuma E."/>
            <person name="Nakamura Y."/>
        </authorList>
    </citation>
    <scope>NUCLEOTIDE SEQUENCE [LARGE SCALE GENOMIC DNA]</scope>
    <source>
        <strain evidence="2">cv. Miyagawa wase</strain>
    </source>
</reference>
<name>A0A2H5PTZ5_CITUN</name>
<accession>A0A2H5PTZ5</accession>
<keyword evidence="2" id="KW-1185">Reference proteome</keyword>
<sequence>MYKSDYNWDQHTSNLMERCPDFNPLKYSRDVYSSHWGKEADCLHSILFEEGNTPTCIVGVRTAALQVGEQQLSPLGQRPSDCDMIRSEKNLDPKSSWDKVYENQDLFQNSRAAWW</sequence>
<proteinExistence type="predicted"/>
<evidence type="ECO:0000313" key="1">
    <source>
        <dbReference type="EMBL" id="GAY55824.1"/>
    </source>
</evidence>